<dbReference type="RefSeq" id="WP_048444619.1">
    <property type="nucleotide sequence ID" value="NZ_LABY01000082.1"/>
</dbReference>
<feature type="signal peptide" evidence="1">
    <location>
        <begin position="1"/>
        <end position="21"/>
    </location>
</feature>
<evidence type="ECO:0000256" key="1">
    <source>
        <dbReference type="SAM" id="SignalP"/>
    </source>
</evidence>
<reference evidence="2 3" key="1">
    <citation type="submission" date="2015-03" db="EMBL/GenBank/DDBJ databases">
        <title>Genome sequencing of Methylobacterium variabile DSM 16961.</title>
        <authorList>
            <person name="Chaudhry V."/>
            <person name="Patil P.B."/>
        </authorList>
    </citation>
    <scope>NUCLEOTIDE SEQUENCE [LARGE SCALE GENOMIC DNA]</scope>
    <source>
        <strain evidence="2 3">DSM 16961</strain>
    </source>
</reference>
<organism evidence="2 3">
    <name type="scientific">Methylobacterium variabile</name>
    <dbReference type="NCBI Taxonomy" id="298794"/>
    <lineage>
        <taxon>Bacteria</taxon>
        <taxon>Pseudomonadati</taxon>
        <taxon>Pseudomonadota</taxon>
        <taxon>Alphaproteobacteria</taxon>
        <taxon>Hyphomicrobiales</taxon>
        <taxon>Methylobacteriaceae</taxon>
        <taxon>Methylobacterium</taxon>
    </lineage>
</organism>
<dbReference type="EMBL" id="LABY01000082">
    <property type="protein sequence ID" value="KMO37594.1"/>
    <property type="molecule type" value="Genomic_DNA"/>
</dbReference>
<dbReference type="Proteomes" id="UP000035955">
    <property type="component" value="Unassembled WGS sequence"/>
</dbReference>
<keyword evidence="1" id="KW-0732">Signal</keyword>
<dbReference type="OrthoDB" id="7990959at2"/>
<sequence length="221" mass="23761">MKRLAVTLALAGIGLAGGALAETRPVLDYRDQAFRTREPRYSPSERARLDRAMAEQAPASLRDEIGRTFVVLGDAAGAFSRQGARERIYLVQASRPVAIDPFPKAVAPVLVLLGEDAPARFFRLPADVQYQRLVAAADADRDGRSEVLLESTFMNMGEVATAVTAVRLDPDRASAAPVQILRDVFTDRCDLGAGRRARSAATVSLGEGGAFATRLYALGCR</sequence>
<evidence type="ECO:0000313" key="2">
    <source>
        <dbReference type="EMBL" id="KMO37594.1"/>
    </source>
</evidence>
<dbReference type="AlphaFoldDB" id="A0A0J6SV53"/>
<feature type="chain" id="PRO_5005282124" evidence="1">
    <location>
        <begin position="22"/>
        <end position="221"/>
    </location>
</feature>
<comment type="caution">
    <text evidence="2">The sequence shown here is derived from an EMBL/GenBank/DDBJ whole genome shotgun (WGS) entry which is preliminary data.</text>
</comment>
<gene>
    <name evidence="2" type="ORF">VQ02_12985</name>
</gene>
<accession>A0A0J6SV53</accession>
<protein>
    <submittedName>
        <fullName evidence="2">Uncharacterized protein</fullName>
    </submittedName>
</protein>
<keyword evidence="3" id="KW-1185">Reference proteome</keyword>
<dbReference type="PATRIC" id="fig|298794.3.peg.7349"/>
<proteinExistence type="predicted"/>
<name>A0A0J6SV53_9HYPH</name>
<evidence type="ECO:0000313" key="3">
    <source>
        <dbReference type="Proteomes" id="UP000035955"/>
    </source>
</evidence>